<feature type="compositionally biased region" description="Basic and acidic residues" evidence="4">
    <location>
        <begin position="133"/>
        <end position="149"/>
    </location>
</feature>
<accession>A0A328D1P7</accession>
<dbReference type="SUPFAM" id="SSF100934">
    <property type="entry name" value="Heat shock protein 70kD (HSP70), C-terminal subdomain"/>
    <property type="match status" value="1"/>
</dbReference>
<keyword evidence="6" id="KW-1185">Reference proteome</keyword>
<dbReference type="Proteomes" id="UP000249390">
    <property type="component" value="Unassembled WGS sequence"/>
</dbReference>
<proteinExistence type="inferred from homology"/>
<keyword evidence="2" id="KW-0547">Nucleotide-binding</keyword>
<evidence type="ECO:0000256" key="2">
    <source>
        <dbReference type="ARBA" id="ARBA00022741"/>
    </source>
</evidence>
<reference evidence="5 6" key="1">
    <citation type="submission" date="2018-06" db="EMBL/GenBank/DDBJ databases">
        <title>The Genome of Cuscuta australis (Dodder) Provides Insight into the Evolution of Plant Parasitism.</title>
        <authorList>
            <person name="Liu H."/>
        </authorList>
    </citation>
    <scope>NUCLEOTIDE SEQUENCE [LARGE SCALE GENOMIC DNA]</scope>
    <source>
        <strain evidence="6">cv. Yunnan</strain>
        <tissue evidence="5">Vines</tissue>
    </source>
</reference>
<organism evidence="5 6">
    <name type="scientific">Cuscuta australis</name>
    <dbReference type="NCBI Taxonomy" id="267555"/>
    <lineage>
        <taxon>Eukaryota</taxon>
        <taxon>Viridiplantae</taxon>
        <taxon>Streptophyta</taxon>
        <taxon>Embryophyta</taxon>
        <taxon>Tracheophyta</taxon>
        <taxon>Spermatophyta</taxon>
        <taxon>Magnoliopsida</taxon>
        <taxon>eudicotyledons</taxon>
        <taxon>Gunneridae</taxon>
        <taxon>Pentapetalae</taxon>
        <taxon>asterids</taxon>
        <taxon>lamiids</taxon>
        <taxon>Solanales</taxon>
        <taxon>Convolvulaceae</taxon>
        <taxon>Cuscuteae</taxon>
        <taxon>Cuscuta</taxon>
        <taxon>Cuscuta subgen. Grammica</taxon>
        <taxon>Cuscuta sect. Cleistogrammica</taxon>
    </lineage>
</organism>
<evidence type="ECO:0000256" key="4">
    <source>
        <dbReference type="SAM" id="MobiDB-lite"/>
    </source>
</evidence>
<name>A0A328D1P7_9ASTE</name>
<dbReference type="FunFam" id="3.30.420.40:FF:000028">
    <property type="entry name" value="heat shock 70 kDa protein-like"/>
    <property type="match status" value="1"/>
</dbReference>
<dbReference type="PANTHER" id="PTHR19375">
    <property type="entry name" value="HEAT SHOCK PROTEIN 70KDA"/>
    <property type="match status" value="1"/>
</dbReference>
<dbReference type="InterPro" id="IPR013126">
    <property type="entry name" value="Hsp_70_fam"/>
</dbReference>
<dbReference type="InterPro" id="IPR029048">
    <property type="entry name" value="HSP70_C_sf"/>
</dbReference>
<dbReference type="GO" id="GO:0140662">
    <property type="term" value="F:ATP-dependent protein folding chaperone"/>
    <property type="evidence" value="ECO:0007669"/>
    <property type="project" value="InterPro"/>
</dbReference>
<dbReference type="PRINTS" id="PR00301">
    <property type="entry name" value="HEATSHOCK70"/>
</dbReference>
<dbReference type="GO" id="GO:0005524">
    <property type="term" value="F:ATP binding"/>
    <property type="evidence" value="ECO:0007669"/>
    <property type="project" value="UniProtKB-KW"/>
</dbReference>
<protein>
    <submittedName>
        <fullName evidence="5">Uncharacterized protein</fullName>
    </submittedName>
</protein>
<evidence type="ECO:0000313" key="6">
    <source>
        <dbReference type="Proteomes" id="UP000249390"/>
    </source>
</evidence>
<feature type="region of interest" description="Disordered" evidence="4">
    <location>
        <begin position="112"/>
        <end position="155"/>
    </location>
</feature>
<sequence length="286" mass="31588">MAENGGGPTEKEVEEGPAIGIDLGTTYSCVGVWQPQHNRVEIITNDLGNRTTPSWVAFTDGERLIGESAQNQAAFNPSNTIFDVKRLIGRKFGDIMVQNDIKLWPFKVTAGPETEPENTALKSELGSAEVGAGEEKSKIMEETGRRPTEEGEGPAIGIDLGTTYSCVGVWQPKHDRVEIIPNDLGNRTTPSWVAFNDGERLIGESAQYQAAVNPSNTIFDKIALREAVERTGRWLEWNYLLCDALKFEEKRKELEAVCESVITKMMEPKLGSCTRAKAEIIEIEDD</sequence>
<dbReference type="Gene3D" id="3.30.420.40">
    <property type="match status" value="2"/>
</dbReference>
<dbReference type="InterPro" id="IPR043129">
    <property type="entry name" value="ATPase_NBD"/>
</dbReference>
<dbReference type="SUPFAM" id="SSF53067">
    <property type="entry name" value="Actin-like ATPase domain"/>
    <property type="match status" value="2"/>
</dbReference>
<keyword evidence="3" id="KW-0067">ATP-binding</keyword>
<dbReference type="PROSITE" id="PS00297">
    <property type="entry name" value="HSP70_1"/>
    <property type="match status" value="2"/>
</dbReference>
<dbReference type="Pfam" id="PF00012">
    <property type="entry name" value="HSP70"/>
    <property type="match status" value="2"/>
</dbReference>
<dbReference type="AlphaFoldDB" id="A0A328D1P7"/>
<dbReference type="EMBL" id="NQVE01000200">
    <property type="protein sequence ID" value="RAL39416.1"/>
    <property type="molecule type" value="Genomic_DNA"/>
</dbReference>
<evidence type="ECO:0000256" key="3">
    <source>
        <dbReference type="ARBA" id="ARBA00022840"/>
    </source>
</evidence>
<comment type="similarity">
    <text evidence="1">Belongs to the heat shock protein 70 family.</text>
</comment>
<comment type="caution">
    <text evidence="5">The sequence shown here is derived from an EMBL/GenBank/DDBJ whole genome shotgun (WGS) entry which is preliminary data.</text>
</comment>
<dbReference type="InterPro" id="IPR018181">
    <property type="entry name" value="Heat_shock_70_CS"/>
</dbReference>
<evidence type="ECO:0000313" key="5">
    <source>
        <dbReference type="EMBL" id="RAL39416.1"/>
    </source>
</evidence>
<gene>
    <name evidence="5" type="ORF">DM860_002949</name>
</gene>
<evidence type="ECO:0000256" key="1">
    <source>
        <dbReference type="ARBA" id="ARBA00007381"/>
    </source>
</evidence>